<keyword evidence="4" id="KW-1185">Reference proteome</keyword>
<dbReference type="EMBL" id="BAAATA010000010">
    <property type="protein sequence ID" value="GAA2485417.1"/>
    <property type="molecule type" value="Genomic_DNA"/>
</dbReference>
<evidence type="ECO:0000259" key="2">
    <source>
        <dbReference type="Pfam" id="PF24837"/>
    </source>
</evidence>
<gene>
    <name evidence="3" type="ORF">GCM10010406_22020</name>
</gene>
<feature type="domain" description="AMIN-like" evidence="2">
    <location>
        <begin position="65"/>
        <end position="196"/>
    </location>
</feature>
<name>A0ABN3LJG0_9ACTN</name>
<evidence type="ECO:0000313" key="3">
    <source>
        <dbReference type="EMBL" id="GAA2485417.1"/>
    </source>
</evidence>
<comment type="caution">
    <text evidence="3">The sequence shown here is derived from an EMBL/GenBank/DDBJ whole genome shotgun (WGS) entry which is preliminary data.</text>
</comment>
<dbReference type="Pfam" id="PF24837">
    <property type="entry name" value="AMIN-like"/>
    <property type="match status" value="1"/>
</dbReference>
<accession>A0ABN3LJG0</accession>
<proteinExistence type="predicted"/>
<dbReference type="InterPro" id="IPR056303">
    <property type="entry name" value="AMIN-like"/>
</dbReference>
<evidence type="ECO:0000256" key="1">
    <source>
        <dbReference type="SAM" id="SignalP"/>
    </source>
</evidence>
<evidence type="ECO:0000313" key="4">
    <source>
        <dbReference type="Proteomes" id="UP001501358"/>
    </source>
</evidence>
<dbReference type="Proteomes" id="UP001501358">
    <property type="component" value="Unassembled WGS sequence"/>
</dbReference>
<feature type="signal peptide" evidence="1">
    <location>
        <begin position="1"/>
        <end position="25"/>
    </location>
</feature>
<reference evidence="3 4" key="1">
    <citation type="journal article" date="2019" name="Int. J. Syst. Evol. Microbiol.">
        <title>The Global Catalogue of Microorganisms (GCM) 10K type strain sequencing project: providing services to taxonomists for standard genome sequencing and annotation.</title>
        <authorList>
            <consortium name="The Broad Institute Genomics Platform"/>
            <consortium name="The Broad Institute Genome Sequencing Center for Infectious Disease"/>
            <person name="Wu L."/>
            <person name="Ma J."/>
        </authorList>
    </citation>
    <scope>NUCLEOTIDE SEQUENCE [LARGE SCALE GENOMIC DNA]</scope>
    <source>
        <strain evidence="3 4">JCM 6307</strain>
    </source>
</reference>
<sequence length="202" mass="21108">MRRWNTALAALALTTAGLTVTTASAAPTASVPTASVPAAAAQAAAACPTGWGSLTKSVTETSYKPLTNVRTGRHDCFDRMVLDVPGAGSKPIGYRVGYVDTLYQDGSGNPVAVRGGAVIEVRAAAPSYDPATGKATYPARAGQRLPGVDVTGYRTFRDTRFAGSFEGDTQIGLGVRARLPFRVLRLPDKLVIDVAHSWGKKS</sequence>
<organism evidence="3 4">
    <name type="scientific">Streptomyces thermolineatus</name>
    <dbReference type="NCBI Taxonomy" id="44033"/>
    <lineage>
        <taxon>Bacteria</taxon>
        <taxon>Bacillati</taxon>
        <taxon>Actinomycetota</taxon>
        <taxon>Actinomycetes</taxon>
        <taxon>Kitasatosporales</taxon>
        <taxon>Streptomycetaceae</taxon>
        <taxon>Streptomyces</taxon>
    </lineage>
</organism>
<protein>
    <recommendedName>
        <fullName evidence="2">AMIN-like domain-containing protein</fullName>
    </recommendedName>
</protein>
<dbReference type="RefSeq" id="WP_344383046.1">
    <property type="nucleotide sequence ID" value="NZ_BAAATA010000010.1"/>
</dbReference>
<keyword evidence="1" id="KW-0732">Signal</keyword>
<feature type="chain" id="PRO_5047322897" description="AMIN-like domain-containing protein" evidence="1">
    <location>
        <begin position="26"/>
        <end position="202"/>
    </location>
</feature>